<dbReference type="Proteomes" id="UP000549394">
    <property type="component" value="Unassembled WGS sequence"/>
</dbReference>
<keyword evidence="2" id="KW-0677">Repeat</keyword>
<comment type="caution">
    <text evidence="3">The sequence shown here is derived from an EMBL/GenBank/DDBJ whole genome shotgun (WGS) entry which is preliminary data.</text>
</comment>
<accession>A0A7I8V3G7</accession>
<dbReference type="EMBL" id="CAJFCJ010000001">
    <property type="protein sequence ID" value="CAD5110667.1"/>
    <property type="molecule type" value="Genomic_DNA"/>
</dbReference>
<name>A0A7I8V3G7_9ANNE</name>
<organism evidence="3 4">
    <name type="scientific">Dimorphilus gyrociliatus</name>
    <dbReference type="NCBI Taxonomy" id="2664684"/>
    <lineage>
        <taxon>Eukaryota</taxon>
        <taxon>Metazoa</taxon>
        <taxon>Spiralia</taxon>
        <taxon>Lophotrochozoa</taxon>
        <taxon>Annelida</taxon>
        <taxon>Polychaeta</taxon>
        <taxon>Polychaeta incertae sedis</taxon>
        <taxon>Dinophilidae</taxon>
        <taxon>Dimorphilus</taxon>
    </lineage>
</organism>
<dbReference type="PANTHER" id="PTHR46093:SF18">
    <property type="entry name" value="FIBRONECTIN TYPE-III DOMAIN-CONTAINING PROTEIN"/>
    <property type="match status" value="1"/>
</dbReference>
<sequence length="428" mass="49547">MKTLSVQGCCKIEKKGQQNWPNHRSKLACCIRGFKVYLCGGDGFDSTDFWIYHTNTDEWTKLESHGDAPKRLQSHSLHPDWDNNLIYIFGGLYGLDTPLWSFDIDNRLWTKIESLNGPSSRTGHEAILEKDNRYLHVFGGYVSVQGSTNEHWTFDTLNKTWILKKEEEIFPCARHDFGAISDNADWWIFGGSCQLEPLNDLWTYTFCKQQWTRIKTRKVPEPIYGHKLIYIRDTILIVGGNISSNSTWGFNLKKLKWLEVSLPDNMPTLLHHRVILINDNGETKSKKPRDSYCYWRKAKISPNNELDPPEYDTKIFINRAFSIESKNYGNNFFQSYKFNAQTAKSSSDNLLLSDLDYRDEDYEIDSISNAKLDFLSENTDTIGDDTETETEFSKLPATNELNQILILGCHKSFKFSPLTMWKLTLSCN</sequence>
<protein>
    <submittedName>
        <fullName evidence="3">DgyrCDS44</fullName>
    </submittedName>
</protein>
<dbReference type="Gene3D" id="2.120.10.80">
    <property type="entry name" value="Kelch-type beta propeller"/>
    <property type="match status" value="2"/>
</dbReference>
<evidence type="ECO:0000313" key="3">
    <source>
        <dbReference type="EMBL" id="CAD5110667.1"/>
    </source>
</evidence>
<dbReference type="Pfam" id="PF24681">
    <property type="entry name" value="Kelch_KLHDC2_KLHL20_DRC7"/>
    <property type="match status" value="1"/>
</dbReference>
<dbReference type="OrthoDB" id="432528at2759"/>
<keyword evidence="4" id="KW-1185">Reference proteome</keyword>
<evidence type="ECO:0000256" key="2">
    <source>
        <dbReference type="ARBA" id="ARBA00022737"/>
    </source>
</evidence>
<keyword evidence="1" id="KW-0880">Kelch repeat</keyword>
<evidence type="ECO:0000256" key="1">
    <source>
        <dbReference type="ARBA" id="ARBA00022441"/>
    </source>
</evidence>
<dbReference type="AlphaFoldDB" id="A0A7I8V3G7"/>
<evidence type="ECO:0000313" key="4">
    <source>
        <dbReference type="Proteomes" id="UP000549394"/>
    </source>
</evidence>
<reference evidence="3 4" key="1">
    <citation type="submission" date="2020-08" db="EMBL/GenBank/DDBJ databases">
        <authorList>
            <person name="Hejnol A."/>
        </authorList>
    </citation>
    <scope>NUCLEOTIDE SEQUENCE [LARGE SCALE GENOMIC DNA]</scope>
</reference>
<dbReference type="InterPro" id="IPR015915">
    <property type="entry name" value="Kelch-typ_b-propeller"/>
</dbReference>
<gene>
    <name evidence="3" type="ORF">DGYR_LOCUS43</name>
</gene>
<dbReference type="PANTHER" id="PTHR46093">
    <property type="entry name" value="ACYL-COA-BINDING DOMAIN-CONTAINING PROTEIN 5"/>
    <property type="match status" value="1"/>
</dbReference>
<dbReference type="SUPFAM" id="SSF117281">
    <property type="entry name" value="Kelch motif"/>
    <property type="match status" value="1"/>
</dbReference>
<proteinExistence type="predicted"/>